<dbReference type="EMBL" id="FCQH01000009">
    <property type="protein sequence ID" value="CVK98725.1"/>
    <property type="molecule type" value="Genomic_DNA"/>
</dbReference>
<evidence type="ECO:0000313" key="3">
    <source>
        <dbReference type="Proteomes" id="UP000184255"/>
    </source>
</evidence>
<dbReference type="InterPro" id="IPR010730">
    <property type="entry name" value="HET"/>
</dbReference>
<organism evidence="2 3">
    <name type="scientific">Fusarium mangiferae</name>
    <name type="common">Mango malformation disease fungus</name>
    <dbReference type="NCBI Taxonomy" id="192010"/>
    <lineage>
        <taxon>Eukaryota</taxon>
        <taxon>Fungi</taxon>
        <taxon>Dikarya</taxon>
        <taxon>Ascomycota</taxon>
        <taxon>Pezizomycotina</taxon>
        <taxon>Sordariomycetes</taxon>
        <taxon>Hypocreomycetidae</taxon>
        <taxon>Hypocreales</taxon>
        <taxon>Nectriaceae</taxon>
        <taxon>Fusarium</taxon>
        <taxon>Fusarium fujikuroi species complex</taxon>
    </lineage>
</organism>
<gene>
    <name evidence="2" type="ORF">FMAN_08476</name>
</gene>
<protein>
    <submittedName>
        <fullName evidence="2">Related to tol protein</fullName>
    </submittedName>
</protein>
<dbReference type="PANTHER" id="PTHR33112:SF16">
    <property type="entry name" value="HETEROKARYON INCOMPATIBILITY DOMAIN-CONTAINING PROTEIN"/>
    <property type="match status" value="1"/>
</dbReference>
<keyword evidence="3" id="KW-1185">Reference proteome</keyword>
<dbReference type="GeneID" id="65087736"/>
<dbReference type="Pfam" id="PF06985">
    <property type="entry name" value="HET"/>
    <property type="match status" value="1"/>
</dbReference>
<comment type="caution">
    <text evidence="2">The sequence shown here is derived from an EMBL/GenBank/DDBJ whole genome shotgun (WGS) entry which is preliminary data.</text>
</comment>
<evidence type="ECO:0000313" key="2">
    <source>
        <dbReference type="EMBL" id="CVK98725.1"/>
    </source>
</evidence>
<dbReference type="PANTHER" id="PTHR33112">
    <property type="entry name" value="DOMAIN PROTEIN, PUTATIVE-RELATED"/>
    <property type="match status" value="1"/>
</dbReference>
<dbReference type="RefSeq" id="XP_041685411.1">
    <property type="nucleotide sequence ID" value="XM_041835226.1"/>
</dbReference>
<dbReference type="AlphaFoldDB" id="A0A1L7TSU1"/>
<reference evidence="3" key="1">
    <citation type="journal article" date="2016" name="Genome Biol. Evol.">
        <title>Comparative 'omics' of the Fusarium fujikuroi species complex highlights differences in genetic potential and metabolite synthesis.</title>
        <authorList>
            <person name="Niehaus E.-M."/>
            <person name="Muensterkoetter M."/>
            <person name="Proctor R.H."/>
            <person name="Brown D.W."/>
            <person name="Sharon A."/>
            <person name="Idan Y."/>
            <person name="Oren-Young L."/>
            <person name="Sieber C.M."/>
            <person name="Novak O."/>
            <person name="Pencik A."/>
            <person name="Tarkowska D."/>
            <person name="Hromadova K."/>
            <person name="Freeman S."/>
            <person name="Maymon M."/>
            <person name="Elazar M."/>
            <person name="Youssef S.A."/>
            <person name="El-Shabrawy E.S.M."/>
            <person name="Shalaby A.B.A."/>
            <person name="Houterman P."/>
            <person name="Brock N.L."/>
            <person name="Burkhardt I."/>
            <person name="Tsavkelova E.A."/>
            <person name="Dickschat J.S."/>
            <person name="Galuszka P."/>
            <person name="Gueldener U."/>
            <person name="Tudzynski B."/>
        </authorList>
    </citation>
    <scope>NUCLEOTIDE SEQUENCE [LARGE SCALE GENOMIC DNA]</scope>
    <source>
        <strain evidence="3">MRC7560</strain>
    </source>
</reference>
<evidence type="ECO:0000259" key="1">
    <source>
        <dbReference type="Pfam" id="PF06985"/>
    </source>
</evidence>
<name>A0A1L7TSU1_FUSMA</name>
<dbReference type="VEuPathDB" id="FungiDB:FMAN_08476"/>
<proteinExistence type="predicted"/>
<accession>A0A1L7TSU1</accession>
<feature type="domain" description="Heterokaryon incompatibility" evidence="1">
    <location>
        <begin position="213"/>
        <end position="363"/>
    </location>
</feature>
<dbReference type="Proteomes" id="UP000184255">
    <property type="component" value="Unassembled WGS sequence"/>
</dbReference>
<sequence>MAASDNSPYQFAKLCKRCACLQLRSTTLDDIQPRNPSVGERSQEQEVDLDWNVTNYLSIAFHPGGDKCDACEFLRRVVKGWRVYDESVRALEIKRVPVSLHYVFTLGEADQYGLKALRIRLRPDGKEFHIDCPVTAATDLDMGTPLRLQPHLSHINEESILWMKSKLESCVSHNHFNPDKTFIPDRLLDVRENRLSLVLTKDLQPRDAESHRYVALTYCWGSEPHASKQLKTTRDNISQHQRQIPEFSLPQVIKDAVSVTRALSVPFLWVDALCILQDDVSDWENQCAVMERIYGNAYAAVAATFSDNCEQGFLKKTERILVPFRTHSDSTYAFAIYSPPYLINDANEVSDSPWARRGWTFQERISSTRILMFSKGNIYVKCKYFNESTGGHRVTHEEYYIMLDRVTIDSGSTAAIYQEWSEIIAQIHPRRHQLTRKTDFLPSIAGIASLFSKRLNDDYAAGLWKNNMHQSLCWAAGEVDKPSHQDLLQRLRAPSPYIAPSWSWASRREDFSFLLYRPDLSAGCRPEFHSLDTAIVLRGESAFGEVRHAALDITSRLYVGSPRLALQKVIRLFGEPDTVTFDGRYFADIHPDCFVQSFFGRTEGFTLQAPISFLLIGTTIPRETDTGDISLRYSKSFKTVGDEVVAEVVSEVPNTSSRSAESDAGLETETRSKRVAYGLLIHPTGNPNEYYRVGTFFSKPHSAGGLSFFDNVEVKTVRLV</sequence>